<comment type="caution">
    <text evidence="3">Lacks conserved residue(s) required for the propagation of feature annotation.</text>
</comment>
<keyword evidence="6" id="KW-1185">Reference proteome</keyword>
<comment type="caution">
    <text evidence="5">The sequence shown here is derived from an EMBL/GenBank/DDBJ whole genome shotgun (WGS) entry which is preliminary data.</text>
</comment>
<gene>
    <name evidence="3 5" type="primary">nagB</name>
    <name evidence="5" type="ORF">HLB29_04770</name>
</gene>
<dbReference type="InterPro" id="IPR004547">
    <property type="entry name" value="Glucosamine6P_isomerase"/>
</dbReference>
<evidence type="ECO:0000313" key="6">
    <source>
        <dbReference type="Proteomes" id="UP000713904"/>
    </source>
</evidence>
<dbReference type="Gene3D" id="3.40.50.1360">
    <property type="match status" value="1"/>
</dbReference>
<name>A0ABR6TKQ0_9FIRM</name>
<dbReference type="HAMAP" id="MF_01241">
    <property type="entry name" value="GlcN6P_deamin"/>
    <property type="match status" value="1"/>
</dbReference>
<dbReference type="EMBL" id="JABGBW010000002">
    <property type="protein sequence ID" value="MBC2575992.1"/>
    <property type="molecule type" value="Genomic_DNA"/>
</dbReference>
<dbReference type="NCBIfam" id="TIGR00502">
    <property type="entry name" value="nagB"/>
    <property type="match status" value="1"/>
</dbReference>
<feature type="domain" description="Glucosamine/galactosamine-6-phosphate isomerase" evidence="4">
    <location>
        <begin position="29"/>
        <end position="228"/>
    </location>
</feature>
<organism evidence="5 6">
    <name type="scientific">Peptostreptococcus canis</name>
    <dbReference type="NCBI Taxonomy" id="1159213"/>
    <lineage>
        <taxon>Bacteria</taxon>
        <taxon>Bacillati</taxon>
        <taxon>Bacillota</taxon>
        <taxon>Clostridia</taxon>
        <taxon>Peptostreptococcales</taxon>
        <taxon>Peptostreptococcaceae</taxon>
        <taxon>Peptostreptococcus</taxon>
    </lineage>
</organism>
<evidence type="ECO:0000256" key="1">
    <source>
        <dbReference type="ARBA" id="ARBA00022801"/>
    </source>
</evidence>
<evidence type="ECO:0000259" key="4">
    <source>
        <dbReference type="Pfam" id="PF01182"/>
    </source>
</evidence>
<dbReference type="PANTHER" id="PTHR11280:SF5">
    <property type="entry name" value="GLUCOSAMINE-6-PHOSPHATE ISOMERASE"/>
    <property type="match status" value="1"/>
</dbReference>
<dbReference type="Proteomes" id="UP000713904">
    <property type="component" value="Unassembled WGS sequence"/>
</dbReference>
<dbReference type="PANTHER" id="PTHR11280">
    <property type="entry name" value="GLUCOSAMINE-6-PHOSPHATE ISOMERASE"/>
    <property type="match status" value="1"/>
</dbReference>
<keyword evidence="2 3" id="KW-0119">Carbohydrate metabolism</keyword>
<comment type="similarity">
    <text evidence="3">Belongs to the glucosamine/galactosamine-6-phosphate isomerase family. NagB subfamily.</text>
</comment>
<accession>A0ABR6TKQ0</accession>
<proteinExistence type="inferred from homology"/>
<dbReference type="CDD" id="cd01399">
    <property type="entry name" value="GlcN6P_deaminase"/>
    <property type="match status" value="1"/>
</dbReference>
<feature type="active site" description="For ring-opening step" evidence="3">
    <location>
        <position position="143"/>
    </location>
</feature>
<evidence type="ECO:0000256" key="2">
    <source>
        <dbReference type="ARBA" id="ARBA00023277"/>
    </source>
</evidence>
<dbReference type="GO" id="GO:0004342">
    <property type="term" value="F:glucosamine-6-phosphate deaminase activity"/>
    <property type="evidence" value="ECO:0007669"/>
    <property type="project" value="UniProtKB-EC"/>
</dbReference>
<dbReference type="Pfam" id="PF01182">
    <property type="entry name" value="Glucosamine_iso"/>
    <property type="match status" value="1"/>
</dbReference>
<comment type="function">
    <text evidence="3">Catalyzes the reversible isomerization-deamination of glucosamine 6-phosphate (GlcN6P) to form fructose 6-phosphate (Fru6P) and ammonium ion.</text>
</comment>
<reference evidence="5 6" key="1">
    <citation type="submission" date="2020-05" db="EMBL/GenBank/DDBJ databases">
        <title>Draft genome of xy-202 and genomic insight in genome of the genus Peptostreptococcus.</title>
        <authorList>
            <person name="Zhang Z."/>
        </authorList>
    </citation>
    <scope>NUCLEOTIDE SEQUENCE [LARGE SCALE GENOMIC DNA]</scope>
    <source>
        <strain evidence="5 6">DSM 27025</strain>
    </source>
</reference>
<dbReference type="InterPro" id="IPR037171">
    <property type="entry name" value="NagB/RpiA_transferase-like"/>
</dbReference>
<comment type="catalytic activity">
    <reaction evidence="3">
        <text>alpha-D-glucosamine 6-phosphate + H2O = beta-D-fructose 6-phosphate + NH4(+)</text>
        <dbReference type="Rhea" id="RHEA:12172"/>
        <dbReference type="ChEBI" id="CHEBI:15377"/>
        <dbReference type="ChEBI" id="CHEBI:28938"/>
        <dbReference type="ChEBI" id="CHEBI:57634"/>
        <dbReference type="ChEBI" id="CHEBI:75989"/>
        <dbReference type="EC" id="3.5.99.6"/>
    </reaction>
</comment>
<dbReference type="InterPro" id="IPR006148">
    <property type="entry name" value="Glc/Gal-6P_isomerase"/>
</dbReference>
<dbReference type="RefSeq" id="WP_185624005.1">
    <property type="nucleotide sequence ID" value="NZ_JABGBW010000002.1"/>
</dbReference>
<keyword evidence="1 3" id="KW-0378">Hydrolase</keyword>
<protein>
    <recommendedName>
        <fullName evidence="3">Glucosamine-6-phosphate deaminase</fullName>
        <ecNumber evidence="3">3.5.99.6</ecNumber>
    </recommendedName>
    <alternativeName>
        <fullName evidence="3">GlcN6P deaminase</fullName>
        <shortName evidence="3">GNPDA</shortName>
    </alternativeName>
    <alternativeName>
        <fullName evidence="3">Glucosamine-6-phosphate isomerase</fullName>
    </alternativeName>
</protein>
<feature type="active site" description="For ring-opening step" evidence="3">
    <location>
        <position position="136"/>
    </location>
</feature>
<dbReference type="EC" id="3.5.99.6" evidence="3"/>
<comment type="pathway">
    <text evidence="3">Amino-sugar metabolism; N-acetylneuraminate degradation; D-fructose 6-phosphate from N-acetylneuraminate: step 5/5.</text>
</comment>
<dbReference type="SUPFAM" id="SSF100950">
    <property type="entry name" value="NagB/RpiA/CoA transferase-like"/>
    <property type="match status" value="1"/>
</dbReference>
<evidence type="ECO:0000313" key="5">
    <source>
        <dbReference type="EMBL" id="MBC2575992.1"/>
    </source>
</evidence>
<evidence type="ECO:0000256" key="3">
    <source>
        <dbReference type="HAMAP-Rule" id="MF_01241"/>
    </source>
</evidence>
<feature type="active site" description="Proton acceptor; for enolization step" evidence="3">
    <location>
        <position position="67"/>
    </location>
</feature>
<feature type="active site" description="Proton acceptor; for ring-opening step" evidence="3">
    <location>
        <position position="138"/>
    </location>
</feature>
<sequence>MVIYVCDDYGKMSEVAANQFAAHLILKPNSVVGLATGSTPEGMYSELIKKYKKGEISFENAVSFNLDEYVDLPKENENSYYTFMHEKLFNHIDIKAENINIPDGNAKDFEKYVEEYEAKIESAGGIDLQILGIGQNAHIGFNEPDKVFLKKTSVVDLTQSTIDANSRFFDSIDEVPKKAISMGTGSIFKAKNILLLASGKSKAEAINNMINGEIDPQVPASILQLHSNVVVVIDKEAAELLDESTYIRI</sequence>